<protein>
    <submittedName>
        <fullName evidence="2">Oxidoreductase</fullName>
    </submittedName>
</protein>
<reference evidence="2" key="1">
    <citation type="submission" date="2020-01" db="EMBL/GenBank/DDBJ databases">
        <authorList>
            <person name="Seo Y.L."/>
        </authorList>
    </citation>
    <scope>NUCLEOTIDE SEQUENCE</scope>
    <source>
        <strain evidence="2">R11</strain>
    </source>
</reference>
<dbReference type="RefSeq" id="WP_166586693.1">
    <property type="nucleotide sequence ID" value="NZ_WWEO01000043.1"/>
</dbReference>
<dbReference type="PANTHER" id="PTHR47199">
    <property type="entry name" value="PHOTOSYSTEM II STABILITY/ASSEMBLY FACTOR HCF136, CHLOROPLASTIC"/>
    <property type="match status" value="1"/>
</dbReference>
<dbReference type="InterPro" id="IPR028203">
    <property type="entry name" value="PSII_CF48-like_dom"/>
</dbReference>
<sequence length="343" mass="37036">MVKKTVVRYIAVMVWLVMVGKVSHAQIVRKLEQGPDCSIRGMSIVDNNVAWISGSKGYVGLTLNGGKTWKWQQVKGFEKSDFRDIEAFSDKRAVIMSAGTPALIMQTTDGGENWEVNYRNDDKAYFLDGMDFFDAKHGVAFGDPIDGKFVMLETNDGKVWQQSQSAPVALPNEAAFAASGTCINIVKEDKSIKIVTGGPVARMFKGKAGNWTIADLPLTHGADSKGAFATADGGGYTVVVGGNYKQLNNRDSTACYFDKADNNYRLSNTMPMGYQSGVCWLGGSNFLSTGTSGTNITANGGKNWKQINTESFNVCKKAARGTLVLLAGDKGQLAVLDAYVSHN</sequence>
<comment type="caution">
    <text evidence="2">The sequence shown here is derived from an EMBL/GenBank/DDBJ whole genome shotgun (WGS) entry which is preliminary data.</text>
</comment>
<gene>
    <name evidence="2" type="ORF">GSY63_15325</name>
</gene>
<dbReference type="EMBL" id="WWEO01000043">
    <property type="protein sequence ID" value="NCD70739.1"/>
    <property type="molecule type" value="Genomic_DNA"/>
</dbReference>
<dbReference type="SUPFAM" id="SSF110296">
    <property type="entry name" value="Oligoxyloglucan reducing end-specific cellobiohydrolase"/>
    <property type="match status" value="1"/>
</dbReference>
<evidence type="ECO:0000313" key="3">
    <source>
        <dbReference type="Proteomes" id="UP000638732"/>
    </source>
</evidence>
<reference evidence="2" key="2">
    <citation type="submission" date="2020-10" db="EMBL/GenBank/DDBJ databases">
        <title>Mucilaginibacter sp. nov., isolated from soil.</title>
        <authorList>
            <person name="Jeon C.O."/>
        </authorList>
    </citation>
    <scope>NUCLEOTIDE SEQUENCE</scope>
    <source>
        <strain evidence="2">R11</strain>
    </source>
</reference>
<evidence type="ECO:0000259" key="1">
    <source>
        <dbReference type="Pfam" id="PF14870"/>
    </source>
</evidence>
<organism evidence="2 3">
    <name type="scientific">Mucilaginibacter agri</name>
    <dbReference type="NCBI Taxonomy" id="2695265"/>
    <lineage>
        <taxon>Bacteria</taxon>
        <taxon>Pseudomonadati</taxon>
        <taxon>Bacteroidota</taxon>
        <taxon>Sphingobacteriia</taxon>
        <taxon>Sphingobacteriales</taxon>
        <taxon>Sphingobacteriaceae</taxon>
        <taxon>Mucilaginibacter</taxon>
    </lineage>
</organism>
<proteinExistence type="predicted"/>
<dbReference type="AlphaFoldDB" id="A0A965ZIS7"/>
<feature type="domain" description="Photosynthesis system II assembly factor Ycf48/Hcf136-like" evidence="1">
    <location>
        <begin position="41"/>
        <end position="115"/>
    </location>
</feature>
<keyword evidence="3" id="KW-1185">Reference proteome</keyword>
<name>A0A965ZIS7_9SPHI</name>
<dbReference type="PANTHER" id="PTHR47199:SF2">
    <property type="entry name" value="PHOTOSYSTEM II STABILITY_ASSEMBLY FACTOR HCF136, CHLOROPLASTIC"/>
    <property type="match status" value="1"/>
</dbReference>
<evidence type="ECO:0000313" key="2">
    <source>
        <dbReference type="EMBL" id="NCD70739.1"/>
    </source>
</evidence>
<dbReference type="Proteomes" id="UP000638732">
    <property type="component" value="Unassembled WGS sequence"/>
</dbReference>
<accession>A0A965ZIS7</accession>
<dbReference type="Pfam" id="PF14870">
    <property type="entry name" value="PSII_BNR"/>
    <property type="match status" value="1"/>
</dbReference>